<dbReference type="Gene3D" id="3.30.420.10">
    <property type="entry name" value="Ribonuclease H-like superfamily/Ribonuclease H"/>
    <property type="match status" value="1"/>
</dbReference>
<protein>
    <recommendedName>
        <fullName evidence="3">C3H1-type domain-containing protein</fullName>
    </recommendedName>
</protein>
<dbReference type="SUPFAM" id="SSF118310">
    <property type="entry name" value="AN1-like Zinc finger"/>
    <property type="match status" value="1"/>
</dbReference>
<accession>A0A1Q9DX41</accession>
<dbReference type="InterPro" id="IPR000571">
    <property type="entry name" value="Znf_CCCH"/>
</dbReference>
<reference evidence="4 5" key="1">
    <citation type="submission" date="2016-02" db="EMBL/GenBank/DDBJ databases">
        <title>Genome analysis of coral dinoflagellate symbionts highlights evolutionary adaptations to a symbiotic lifestyle.</title>
        <authorList>
            <person name="Aranda M."/>
            <person name="Li Y."/>
            <person name="Liew Y.J."/>
            <person name="Baumgarten S."/>
            <person name="Simakov O."/>
            <person name="Wilson M."/>
            <person name="Piel J."/>
            <person name="Ashoor H."/>
            <person name="Bougouffa S."/>
            <person name="Bajic V.B."/>
            <person name="Ryu T."/>
            <person name="Ravasi T."/>
            <person name="Bayer T."/>
            <person name="Micklem G."/>
            <person name="Kim H."/>
            <person name="Bhak J."/>
            <person name="Lajeunesse T.C."/>
            <person name="Voolstra C.R."/>
        </authorList>
    </citation>
    <scope>NUCLEOTIDE SEQUENCE [LARGE SCALE GENOMIC DNA]</scope>
    <source>
        <strain evidence="4 5">CCMP2467</strain>
    </source>
</reference>
<dbReference type="GO" id="GO:0008270">
    <property type="term" value="F:zinc ion binding"/>
    <property type="evidence" value="ECO:0007669"/>
    <property type="project" value="UniProtKB-KW"/>
</dbReference>
<dbReference type="EMBL" id="LSRX01000351">
    <property type="protein sequence ID" value="OLP99745.1"/>
    <property type="molecule type" value="Genomic_DNA"/>
</dbReference>
<evidence type="ECO:0000259" key="3">
    <source>
        <dbReference type="PROSITE" id="PS50103"/>
    </source>
</evidence>
<dbReference type="PROSITE" id="PS50103">
    <property type="entry name" value="ZF_C3H1"/>
    <property type="match status" value="1"/>
</dbReference>
<feature type="region of interest" description="Disordered" evidence="2">
    <location>
        <begin position="387"/>
        <end position="425"/>
    </location>
</feature>
<keyword evidence="1" id="KW-0863">Zinc-finger</keyword>
<feature type="domain" description="C3H1-type" evidence="3">
    <location>
        <begin position="1283"/>
        <end position="1311"/>
    </location>
</feature>
<organism evidence="4 5">
    <name type="scientific">Symbiodinium microadriaticum</name>
    <name type="common">Dinoflagellate</name>
    <name type="synonym">Zooxanthella microadriatica</name>
    <dbReference type="NCBI Taxonomy" id="2951"/>
    <lineage>
        <taxon>Eukaryota</taxon>
        <taxon>Sar</taxon>
        <taxon>Alveolata</taxon>
        <taxon>Dinophyceae</taxon>
        <taxon>Suessiales</taxon>
        <taxon>Symbiodiniaceae</taxon>
        <taxon>Symbiodinium</taxon>
    </lineage>
</organism>
<feature type="zinc finger region" description="C3H1-type" evidence="1">
    <location>
        <begin position="1283"/>
        <end position="1311"/>
    </location>
</feature>
<dbReference type="InterPro" id="IPR035896">
    <property type="entry name" value="AN1-like_Znf"/>
</dbReference>
<feature type="compositionally biased region" description="Basic and acidic residues" evidence="2">
    <location>
        <begin position="396"/>
        <end position="411"/>
    </location>
</feature>
<evidence type="ECO:0000313" key="4">
    <source>
        <dbReference type="EMBL" id="OLP99745.1"/>
    </source>
</evidence>
<keyword evidence="1" id="KW-0479">Metal-binding</keyword>
<dbReference type="GO" id="GO:0003676">
    <property type="term" value="F:nucleic acid binding"/>
    <property type="evidence" value="ECO:0007669"/>
    <property type="project" value="InterPro"/>
</dbReference>
<evidence type="ECO:0000256" key="1">
    <source>
        <dbReference type="PROSITE-ProRule" id="PRU00723"/>
    </source>
</evidence>
<proteinExistence type="predicted"/>
<sequence length="1377" mass="154338">MSSDIKLIDFDAAQELKHADKVLDRLPGNLLAVSPERADKRPCRALAEDAYMTGYTFFTLLGQTLGETGKLQRWVMSLLSPEEERPSMQQILEQCTKPIEDETEPTDALPALLLKPPAVERWHDFSYTDPRLVKVAPQEHRRAMLQKAKRDFVRGNLKGAMEKLQRHFGVQQMLDRFRCYHKNCGRKLDHHAEICKCAGFYCHIHQPPQVHNCKEMKKILETKAKEAKDLEIKLREEGGDPPPEEKFDNKVEIGLLLEAHELAESIQAALKEKDRQKHSLERLGQSLASFGAVRLMERPFKRRMCPEAIEKRRARSAEALDVLPRWLAGSQFSEAARETPRGACKECKGNCKCPNAHSPAELRFPAGESVQRRMDWVKKAVRRADMKLEAAPNSAAERELDQKRKKEEEKVPPPPAPAGETQRPRVEERFKRVLLRILDEKVGSGSAFEKMPRQWSTWEDYNVHRGEGLLHQYRMEGEELYNRAFQARVPECQVVPTAMATCKMPSAACWNHWNGMGWGGFIDAPAATLPSPCPVSHDVQLVVDNILRLQCMAPEQAAKALKDTAAMQGPYQAFSLKQAFGLCCEARAMLEENDSKAELRVKEARELAQKSFEEALADDDELVSKSSLRARRAWRPLRDTEKEEVQKKRMAVQEEAQQILNVCTLLDEEVQLKQKSEPQTLPPAPPPLAGIAPVTSAPITTSPSRFPGLRALEDGDLRSCLNLSTTKSAKPMHRKLNRGRERTAIAVQREHFTGKVDFVDLSKVPTDLAKEHGLDFFCRTWLESKMAQHHPIAFNMLWTLDRNDEDDNRVSLLQFADEKRVVILRTHRTGTWLPEHVRQLLVHPLVCKICDGYSMKHKRKLQSTFGLEMKNNVSIFAMADERLGLKCHNVESIAKELGLESRGVQLQEDLLKCDWNQSSLTAEQRKGAVDFPFLLYTLWQRLSEISVPTAAVSNTGIFAIEPGWESQGIVLRHDGLFCQLCNAGPILSTEQMHGHIIGKRHQRKARPPETLEEMLLLPQHLQNQGIVTHDFCSSAAGRVGQREYFCQPCGCGPFHDIASVETHIAGRRHAEAAKKCGCPPVDATEPKAQKEKPQGKSSAAELLRREMALVGLCSLTPPDLSEVSSGCKSSSEAVEILRAMARVWGGTECPALETTTTTPSRSATRGVHPSASEILRRAVLEQLPHYRSSQGLVVAPSHKGRLGQALDLDQLGDYAKGVPNVMRRPSRQNAVNIQILQAPSEAARTQNLTPDANYSAALQTDVALARLLAQAAEEPETGEMPVSQKREMCAQFLEVGRCILDQTCPFAHCPSELFGHASSRSPKKRQAAYVQLLPDEHMAQQQAASARAYDRSTAAADDATLRRLLLANDSPSTARRW</sequence>
<keyword evidence="5" id="KW-1185">Reference proteome</keyword>
<dbReference type="InterPro" id="IPR036397">
    <property type="entry name" value="RNaseH_sf"/>
</dbReference>
<comment type="caution">
    <text evidence="4">The sequence shown here is derived from an EMBL/GenBank/DDBJ whole genome shotgun (WGS) entry which is preliminary data.</text>
</comment>
<dbReference type="Proteomes" id="UP000186817">
    <property type="component" value="Unassembled WGS sequence"/>
</dbReference>
<evidence type="ECO:0000313" key="5">
    <source>
        <dbReference type="Proteomes" id="UP000186817"/>
    </source>
</evidence>
<dbReference type="OrthoDB" id="420788at2759"/>
<evidence type="ECO:0000256" key="2">
    <source>
        <dbReference type="SAM" id="MobiDB-lite"/>
    </source>
</evidence>
<dbReference type="InterPro" id="IPR012337">
    <property type="entry name" value="RNaseH-like_sf"/>
</dbReference>
<dbReference type="SUPFAM" id="SSF53098">
    <property type="entry name" value="Ribonuclease H-like"/>
    <property type="match status" value="1"/>
</dbReference>
<name>A0A1Q9DX41_SYMMI</name>
<keyword evidence="1" id="KW-0862">Zinc</keyword>
<gene>
    <name evidence="4" type="ORF">AK812_SmicGene17642</name>
</gene>